<evidence type="ECO:0000313" key="2">
    <source>
        <dbReference type="Proteomes" id="UP000053584"/>
    </source>
</evidence>
<keyword evidence="2" id="KW-1185">Reference proteome</keyword>
<dbReference type="Proteomes" id="UP000053584">
    <property type="component" value="Unassembled WGS sequence"/>
</dbReference>
<reference evidence="1 2" key="1">
    <citation type="submission" date="2014-04" db="EMBL/GenBank/DDBJ databases">
        <title>Genome evolution of avian class.</title>
        <authorList>
            <person name="Zhang G."/>
            <person name="Li C."/>
        </authorList>
    </citation>
    <scope>NUCLEOTIDE SEQUENCE [LARGE SCALE GENOMIC DNA]</scope>
    <source>
        <strain evidence="1">BGI_N308</strain>
    </source>
</reference>
<dbReference type="AlphaFoldDB" id="A0A093K789"/>
<organism evidence="1 2">
    <name type="scientific">Struthio camelus australis</name>
    <dbReference type="NCBI Taxonomy" id="441894"/>
    <lineage>
        <taxon>Eukaryota</taxon>
        <taxon>Metazoa</taxon>
        <taxon>Chordata</taxon>
        <taxon>Craniata</taxon>
        <taxon>Vertebrata</taxon>
        <taxon>Euteleostomi</taxon>
        <taxon>Archelosauria</taxon>
        <taxon>Archosauria</taxon>
        <taxon>Dinosauria</taxon>
        <taxon>Saurischia</taxon>
        <taxon>Theropoda</taxon>
        <taxon>Coelurosauria</taxon>
        <taxon>Aves</taxon>
        <taxon>Palaeognathae</taxon>
        <taxon>Struthioniformes</taxon>
        <taxon>Struthionidae</taxon>
        <taxon>Struthio</taxon>
    </lineage>
</organism>
<sequence>APHGGKPISQGRSHHMVLVCCSCCVFIPQESDSATALKVTPDGCDGKLGHGRKGEMLSPQPAPGKGLSMLLPAPPVLTGRAPCGCFSNRIN</sequence>
<dbReference type="EMBL" id="KL206840">
    <property type="protein sequence ID" value="KFV86289.1"/>
    <property type="molecule type" value="Genomic_DNA"/>
</dbReference>
<feature type="non-terminal residue" evidence="1">
    <location>
        <position position="91"/>
    </location>
</feature>
<feature type="non-terminal residue" evidence="1">
    <location>
        <position position="1"/>
    </location>
</feature>
<name>A0A093K789_STRCA</name>
<evidence type="ECO:0000313" key="1">
    <source>
        <dbReference type="EMBL" id="KFV86289.1"/>
    </source>
</evidence>
<gene>
    <name evidence="1" type="ORF">N308_12390</name>
</gene>
<protein>
    <submittedName>
        <fullName evidence="1">Uncharacterized protein</fullName>
    </submittedName>
</protein>
<proteinExistence type="predicted"/>
<accession>A0A093K789</accession>